<keyword evidence="7" id="KW-0547">Nucleotide-binding</keyword>
<evidence type="ECO:0000256" key="16">
    <source>
        <dbReference type="ARBA" id="ARBA00023242"/>
    </source>
</evidence>
<keyword evidence="16" id="KW-0539">Nucleus</keyword>
<keyword evidence="10" id="KW-0347">Helicase</keyword>
<dbReference type="Gene3D" id="3.40.50.410">
    <property type="entry name" value="von Willebrand factor, type A domain"/>
    <property type="match status" value="1"/>
</dbReference>
<evidence type="ECO:0000256" key="1">
    <source>
        <dbReference type="ARBA" id="ARBA00004123"/>
    </source>
</evidence>
<evidence type="ECO:0000256" key="14">
    <source>
        <dbReference type="ARBA" id="ARBA00023172"/>
    </source>
</evidence>
<dbReference type="GO" id="GO:0097695">
    <property type="term" value="P:establishment of protein-containing complex localization to telomere"/>
    <property type="evidence" value="ECO:0007669"/>
    <property type="project" value="EnsemblFungi"/>
</dbReference>
<dbReference type="SUPFAM" id="SSF100939">
    <property type="entry name" value="SPOC domain-like"/>
    <property type="match status" value="1"/>
</dbReference>
<dbReference type="Pfam" id="PF03730">
    <property type="entry name" value="Ku_C"/>
    <property type="match status" value="1"/>
</dbReference>
<dbReference type="InterPro" id="IPR006164">
    <property type="entry name" value="DNA_bd_Ku70/Ku80"/>
</dbReference>
<keyword evidence="8" id="KW-0227">DNA damage</keyword>
<dbReference type="PIRSF" id="PIRSF003033">
    <property type="entry name" value="Ku70"/>
    <property type="match status" value="1"/>
</dbReference>
<feature type="active site" description="Schiff-base intermediate with DNA; for 5'-deoxyribose-5-phosphate lyase activity" evidence="18">
    <location>
        <position position="19"/>
    </location>
</feature>
<keyword evidence="21" id="KW-1185">Reference proteome</keyword>
<dbReference type="GO" id="GO:0000723">
    <property type="term" value="P:telomere maintenance"/>
    <property type="evidence" value="ECO:0007669"/>
    <property type="project" value="EnsemblFungi"/>
</dbReference>
<dbReference type="GO" id="GO:0003678">
    <property type="term" value="F:DNA helicase activity"/>
    <property type="evidence" value="ECO:0007669"/>
    <property type="project" value="UniProtKB-EC"/>
</dbReference>
<dbReference type="EC" id="3.6.4.12" evidence="4"/>
<evidence type="ECO:0000256" key="11">
    <source>
        <dbReference type="ARBA" id="ARBA00022840"/>
    </source>
</evidence>
<dbReference type="GO" id="GO:0042162">
    <property type="term" value="F:telomeric DNA binding"/>
    <property type="evidence" value="ECO:0007669"/>
    <property type="project" value="InterPro"/>
</dbReference>
<dbReference type="GO" id="GO:0000727">
    <property type="term" value="P:double-strand break repair via break-induced replication"/>
    <property type="evidence" value="ECO:0007669"/>
    <property type="project" value="EnsemblFungi"/>
</dbReference>
<dbReference type="GO" id="GO:0043564">
    <property type="term" value="C:Ku70:Ku80 complex"/>
    <property type="evidence" value="ECO:0007669"/>
    <property type="project" value="EnsemblFungi"/>
</dbReference>
<comment type="similarity">
    <text evidence="3">Belongs to the ku70 family.</text>
</comment>
<dbReference type="STRING" id="1266660.A0A1G4K0Z7"/>
<dbReference type="OrthoDB" id="3249161at2759"/>
<dbReference type="CDD" id="cd00788">
    <property type="entry name" value="KU70"/>
    <property type="match status" value="1"/>
</dbReference>
<dbReference type="GO" id="GO:0003690">
    <property type="term" value="F:double-stranded DNA binding"/>
    <property type="evidence" value="ECO:0007669"/>
    <property type="project" value="TreeGrafter"/>
</dbReference>
<dbReference type="GO" id="GO:0000781">
    <property type="term" value="C:chromosome, telomeric region"/>
    <property type="evidence" value="ECO:0007669"/>
    <property type="project" value="UniProtKB-SubCell"/>
</dbReference>
<dbReference type="SMART" id="SM00559">
    <property type="entry name" value="Ku78"/>
    <property type="match status" value="1"/>
</dbReference>
<evidence type="ECO:0000256" key="8">
    <source>
        <dbReference type="ARBA" id="ARBA00022763"/>
    </source>
</evidence>
<keyword evidence="13" id="KW-0238">DNA-binding</keyword>
<evidence type="ECO:0000256" key="9">
    <source>
        <dbReference type="ARBA" id="ARBA00022801"/>
    </source>
</evidence>
<evidence type="ECO:0000256" key="12">
    <source>
        <dbReference type="ARBA" id="ARBA00022895"/>
    </source>
</evidence>
<gene>
    <name evidence="20" type="ORF">LADA_0H04984G</name>
</gene>
<organism evidence="20 21">
    <name type="scientific">Lachancea dasiensis</name>
    <dbReference type="NCBI Taxonomy" id="1072105"/>
    <lineage>
        <taxon>Eukaryota</taxon>
        <taxon>Fungi</taxon>
        <taxon>Dikarya</taxon>
        <taxon>Ascomycota</taxon>
        <taxon>Saccharomycotina</taxon>
        <taxon>Saccharomycetes</taxon>
        <taxon>Saccharomycetales</taxon>
        <taxon>Saccharomycetaceae</taxon>
        <taxon>Lachancea</taxon>
    </lineage>
</organism>
<evidence type="ECO:0000256" key="6">
    <source>
        <dbReference type="ARBA" id="ARBA00022454"/>
    </source>
</evidence>
<dbReference type="InterPro" id="IPR047087">
    <property type="entry name" value="KU70_core_dom"/>
</dbReference>
<dbReference type="GO" id="GO:0097552">
    <property type="term" value="P:mitochondrial double-strand break repair via homologous recombination"/>
    <property type="evidence" value="ECO:0007669"/>
    <property type="project" value="EnsemblFungi"/>
</dbReference>
<dbReference type="PANTHER" id="PTHR12604">
    <property type="entry name" value="KU AUTOANTIGEN DNA HELICASE"/>
    <property type="match status" value="1"/>
</dbReference>
<dbReference type="InterPro" id="IPR027388">
    <property type="entry name" value="Ku70_bridge/pillars_dom_sf"/>
</dbReference>
<dbReference type="SUPFAM" id="SSF53300">
    <property type="entry name" value="vWA-like"/>
    <property type="match status" value="1"/>
</dbReference>
<name>A0A1G4K0Z7_9SACH</name>
<dbReference type="GO" id="GO:0005524">
    <property type="term" value="F:ATP binding"/>
    <property type="evidence" value="ECO:0007669"/>
    <property type="project" value="UniProtKB-KW"/>
</dbReference>
<dbReference type="InterPro" id="IPR005161">
    <property type="entry name" value="Ku_N"/>
</dbReference>
<dbReference type="GO" id="GO:0003684">
    <property type="term" value="F:damaged DNA binding"/>
    <property type="evidence" value="ECO:0007669"/>
    <property type="project" value="InterPro"/>
</dbReference>
<evidence type="ECO:0000256" key="5">
    <source>
        <dbReference type="ARBA" id="ARBA00021796"/>
    </source>
</evidence>
<keyword evidence="15" id="KW-0234">DNA repair</keyword>
<dbReference type="InterPro" id="IPR036465">
    <property type="entry name" value="vWFA_dom_sf"/>
</dbReference>
<evidence type="ECO:0000256" key="3">
    <source>
        <dbReference type="ARBA" id="ARBA00005240"/>
    </source>
</evidence>
<evidence type="ECO:0000259" key="19">
    <source>
        <dbReference type="SMART" id="SM00559"/>
    </source>
</evidence>
<dbReference type="Pfam" id="PF03731">
    <property type="entry name" value="Ku_N"/>
    <property type="match status" value="1"/>
</dbReference>
<evidence type="ECO:0000256" key="4">
    <source>
        <dbReference type="ARBA" id="ARBA00012551"/>
    </source>
</evidence>
<dbReference type="GO" id="GO:0031509">
    <property type="term" value="P:subtelomeric heterochromatin formation"/>
    <property type="evidence" value="ECO:0007669"/>
    <property type="project" value="EnsemblFungi"/>
</dbReference>
<evidence type="ECO:0000256" key="2">
    <source>
        <dbReference type="ARBA" id="ARBA00004574"/>
    </source>
</evidence>
<protein>
    <recommendedName>
        <fullName evidence="5">ATP-dependent DNA helicase II subunit 1</fullName>
        <ecNumber evidence="4">3.6.4.12</ecNumber>
    </recommendedName>
    <alternativeName>
        <fullName evidence="17">ATP-dependent DNA helicase II subunit Ku70</fullName>
    </alternativeName>
</protein>
<dbReference type="InterPro" id="IPR006165">
    <property type="entry name" value="Ku70"/>
</dbReference>
<dbReference type="GO" id="GO:0070034">
    <property type="term" value="F:telomerase RNA binding"/>
    <property type="evidence" value="ECO:0007669"/>
    <property type="project" value="EnsemblFungi"/>
</dbReference>
<sequence>MNESFGVNSKPEEMNKYKKYEVHEGIIFCIELSNAMFEKPADLNKVQLIEILETLLELMSQVIITLPGTGIGCFFFQCNNKNARRGIYEFMPLEDVNARAMKKLNDLLDDIRSGSTTLHEQFPLDQTLSTPLESVFILLQEEFLKQVSGQRAYNNKKIFLFTNNDSPKEAEDLDARLRLRKVVDDLDDCYINFTTFFLGSEQKPFDQSFYSDVLKFGSKKKVSDTGYEFEGPSTAPISANWIKSRALRKKEIKRIRFQCPLILDEASNFLISVKGYTVIAHERAGTKYKQIYDHNGLRKEVQPRRRYLNANTGEDVTHSLTRVYKFAEVDIELSEEEVTKINEQFCEHPSFLKLIGFRHTAQCLFFFNNISNSSFVVPDESTYEGSYKTLSSLFRTLRKKQKSAIVWGKLKSNSNPSIYVLSPSDPQDQNEGFYLTRVPFADETRKFPSLTNHDKVLSGKDFDQMCKITETLISYFNLRRPYKPSDFRNPTLQKHFKLLREYLLQIEINNNSDPTEQLLQEDDTLVKLYQLRNRILESAEAEDPTRSRLSNYVKAWNTLYNREYNEEYDYDTDKIKATKKVKSSK</sequence>
<keyword evidence="11" id="KW-0067">ATP-binding</keyword>
<keyword evidence="12" id="KW-0779">Telomere</keyword>
<dbReference type="AlphaFoldDB" id="A0A1G4K0Z7"/>
<comment type="subcellular location">
    <subcellularLocation>
        <location evidence="2">Chromosome</location>
        <location evidence="2">Telomere</location>
    </subcellularLocation>
    <subcellularLocation>
        <location evidence="1">Nucleus</location>
    </subcellularLocation>
</comment>
<evidence type="ECO:0000256" key="7">
    <source>
        <dbReference type="ARBA" id="ARBA00022741"/>
    </source>
</evidence>
<dbReference type="GO" id="GO:0016787">
    <property type="term" value="F:hydrolase activity"/>
    <property type="evidence" value="ECO:0007669"/>
    <property type="project" value="UniProtKB-KW"/>
</dbReference>
<evidence type="ECO:0000256" key="17">
    <source>
        <dbReference type="ARBA" id="ARBA00031811"/>
    </source>
</evidence>
<evidence type="ECO:0000256" key="15">
    <source>
        <dbReference type="ARBA" id="ARBA00023204"/>
    </source>
</evidence>
<dbReference type="InterPro" id="IPR016194">
    <property type="entry name" value="SPOC-like_C_dom_sf"/>
</dbReference>
<dbReference type="Proteomes" id="UP000190274">
    <property type="component" value="Chromosome H"/>
</dbReference>
<evidence type="ECO:0000313" key="20">
    <source>
        <dbReference type="EMBL" id="SCU97190.1"/>
    </source>
</evidence>
<evidence type="ECO:0000256" key="13">
    <source>
        <dbReference type="ARBA" id="ARBA00023125"/>
    </source>
</evidence>
<keyword evidence="9" id="KW-0378">Hydrolase</keyword>
<accession>A0A1G4K0Z7</accession>
<dbReference type="GO" id="GO:0006303">
    <property type="term" value="P:double-strand break repair via nonhomologous end joining"/>
    <property type="evidence" value="ECO:0007669"/>
    <property type="project" value="EnsemblFungi"/>
</dbReference>
<dbReference type="Gene3D" id="1.10.1600.10">
    <property type="match status" value="1"/>
</dbReference>
<dbReference type="PANTHER" id="PTHR12604:SF2">
    <property type="entry name" value="X-RAY REPAIR CROSS-COMPLEMENTING PROTEIN 6"/>
    <property type="match status" value="1"/>
</dbReference>
<dbReference type="Gene3D" id="4.10.970.10">
    <property type="entry name" value="Ku70, bridge and pillars"/>
    <property type="match status" value="1"/>
</dbReference>
<dbReference type="InterPro" id="IPR005160">
    <property type="entry name" value="Ku_C"/>
</dbReference>
<evidence type="ECO:0000313" key="21">
    <source>
        <dbReference type="Proteomes" id="UP000190274"/>
    </source>
</evidence>
<feature type="domain" description="Ku" evidence="19">
    <location>
        <begin position="312"/>
        <end position="455"/>
    </location>
</feature>
<dbReference type="Pfam" id="PF02735">
    <property type="entry name" value="Ku"/>
    <property type="match status" value="1"/>
</dbReference>
<proteinExistence type="inferred from homology"/>
<evidence type="ECO:0000256" key="10">
    <source>
        <dbReference type="ARBA" id="ARBA00022806"/>
    </source>
</evidence>
<keyword evidence="14" id="KW-0233">DNA recombination</keyword>
<dbReference type="EMBL" id="LT598461">
    <property type="protein sequence ID" value="SCU97190.1"/>
    <property type="molecule type" value="Genomic_DNA"/>
</dbReference>
<dbReference type="GO" id="GO:0005635">
    <property type="term" value="C:nuclear envelope"/>
    <property type="evidence" value="ECO:0007669"/>
    <property type="project" value="EnsemblFungi"/>
</dbReference>
<dbReference type="GO" id="GO:0030466">
    <property type="term" value="P:silent mating-type cassette heterochromatin formation"/>
    <property type="evidence" value="ECO:0007669"/>
    <property type="project" value="EnsemblFungi"/>
</dbReference>
<keyword evidence="6" id="KW-0158">Chromosome</keyword>
<evidence type="ECO:0000256" key="18">
    <source>
        <dbReference type="PIRSR" id="PIRSR003033-1"/>
    </source>
</evidence>
<reference evidence="20 21" key="1">
    <citation type="submission" date="2016-03" db="EMBL/GenBank/DDBJ databases">
        <authorList>
            <person name="Devillers H."/>
        </authorList>
    </citation>
    <scope>NUCLEOTIDE SEQUENCE [LARGE SCALE GENOMIC DNA]</scope>
    <source>
        <strain evidence="20">CBS 10888</strain>
    </source>
</reference>
<dbReference type="Gene3D" id="2.40.290.10">
    <property type="match status" value="1"/>
</dbReference>